<comment type="function">
    <text evidence="8">Nucleotidyltransferase involved in the post-translational modification of proteins. It can catalyze the addition of adenosine monophosphate (AMP) or uridine monophosphate (UMP) to a protein, resulting in modifications known as AMPylation and UMPylation.</text>
</comment>
<evidence type="ECO:0000256" key="6">
    <source>
        <dbReference type="ARBA" id="ARBA00022840"/>
    </source>
</evidence>
<feature type="binding site" evidence="8">
    <location>
        <position position="108"/>
    </location>
    <ligand>
        <name>ATP</name>
        <dbReference type="ChEBI" id="CHEBI:30616"/>
    </ligand>
</feature>
<reference evidence="9 10" key="1">
    <citation type="submission" date="2017-10" db="EMBL/GenBank/DDBJ databases">
        <title>Complete genome sequence of Paracoccus yeei TT13 isolated from human skin.</title>
        <authorList>
            <person name="Lee K."/>
            <person name="Lim J.Y."/>
            <person name="Hwang I."/>
        </authorList>
    </citation>
    <scope>NUCLEOTIDE SEQUENCE [LARGE SCALE GENOMIC DNA]</scope>
    <source>
        <strain evidence="9 10">TT13</strain>
    </source>
</reference>
<evidence type="ECO:0000256" key="1">
    <source>
        <dbReference type="ARBA" id="ARBA00009747"/>
    </source>
</evidence>
<feature type="binding site" evidence="8">
    <location>
        <position position="253"/>
    </location>
    <ligand>
        <name>Mg(2+)</name>
        <dbReference type="ChEBI" id="CHEBI:18420"/>
    </ligand>
</feature>
<feature type="binding site" evidence="8">
    <location>
        <position position="253"/>
    </location>
    <ligand>
        <name>ATP</name>
        <dbReference type="ChEBI" id="CHEBI:30616"/>
    </ligand>
</feature>
<dbReference type="EMBL" id="CP024422">
    <property type="protein sequence ID" value="ATQ57120.1"/>
    <property type="molecule type" value="Genomic_DNA"/>
</dbReference>
<dbReference type="NCBIfam" id="NF000658">
    <property type="entry name" value="PRK00029.1"/>
    <property type="match status" value="1"/>
</dbReference>
<dbReference type="AlphaFoldDB" id="A0A2D2C3N7"/>
<dbReference type="HAMAP" id="MF_00692">
    <property type="entry name" value="SelO"/>
    <property type="match status" value="1"/>
</dbReference>
<sequence>MIHFDNSYARLPQGFFTRTAPTPVRDPSLIALNRPLAETLGLDADWLAGPEGVQMLAGNVLPEGAEPIAQAYAGHQFGGFSPQLGDGRAVLLGEILAPDGRRFDLQLKGAGPTPFSRRGDGRAWLGPVLREYLVSEFMAAFGIPTTRALAAVATGETVIRETILPGAVLARVAASHIRVGTFEFYAARGDRDRLQLLADHVIARHYPQASGAADLLQRVVEAQARTIAGWMGLGFIHGVMNTDNMSVSGETIDYGPCAFMDGYRPDQVFSSIDAHGRYAWNEQPNIAVWNLAQLASCLVPLMGNDDAAVAEATRIVHGFPVLYQAEWLRVFGAKLGIAQPRPEDRELIERLLSLMAAERADFTRVFAGLSDGTARDEFIDREAWDRWSRDWQGRIGGDEQAAQVMARANPRRIPRNHRIEQAIAAARDEGDFTLFHRLDAALRQPFQDRPDWDDLAVAPAADEIVQRTFCGT</sequence>
<gene>
    <name evidence="8" type="primary">ydiU</name>
    <name evidence="8" type="synonym">selO</name>
    <name evidence="9" type="ORF">PYTT13_15840</name>
</gene>
<evidence type="ECO:0000256" key="8">
    <source>
        <dbReference type="HAMAP-Rule" id="MF_00692"/>
    </source>
</evidence>
<keyword evidence="2 8" id="KW-0808">Transferase</keyword>
<dbReference type="PANTHER" id="PTHR32057">
    <property type="entry name" value="PROTEIN ADENYLYLTRANSFERASE SELO, MITOCHONDRIAL"/>
    <property type="match status" value="1"/>
</dbReference>
<dbReference type="PANTHER" id="PTHR32057:SF14">
    <property type="entry name" value="PROTEIN ADENYLYLTRANSFERASE SELO, MITOCHONDRIAL"/>
    <property type="match status" value="1"/>
</dbReference>
<keyword evidence="6 8" id="KW-0067">ATP-binding</keyword>
<feature type="binding site" evidence="8">
    <location>
        <position position="88"/>
    </location>
    <ligand>
        <name>ATP</name>
        <dbReference type="ChEBI" id="CHEBI:30616"/>
    </ligand>
</feature>
<comment type="catalytic activity">
    <reaction evidence="8">
        <text>L-seryl-[protein] + UTP = O-(5'-uridylyl)-L-seryl-[protein] + diphosphate</text>
        <dbReference type="Rhea" id="RHEA:64604"/>
        <dbReference type="Rhea" id="RHEA-COMP:9863"/>
        <dbReference type="Rhea" id="RHEA-COMP:16635"/>
        <dbReference type="ChEBI" id="CHEBI:29999"/>
        <dbReference type="ChEBI" id="CHEBI:33019"/>
        <dbReference type="ChEBI" id="CHEBI:46398"/>
        <dbReference type="ChEBI" id="CHEBI:156051"/>
    </reaction>
</comment>
<comment type="catalytic activity">
    <reaction evidence="8">
        <text>L-threonyl-[protein] + ATP = 3-O-(5'-adenylyl)-L-threonyl-[protein] + diphosphate</text>
        <dbReference type="Rhea" id="RHEA:54292"/>
        <dbReference type="Rhea" id="RHEA-COMP:11060"/>
        <dbReference type="Rhea" id="RHEA-COMP:13847"/>
        <dbReference type="ChEBI" id="CHEBI:30013"/>
        <dbReference type="ChEBI" id="CHEBI:30616"/>
        <dbReference type="ChEBI" id="CHEBI:33019"/>
        <dbReference type="ChEBI" id="CHEBI:138113"/>
        <dbReference type="EC" id="2.7.7.108"/>
    </reaction>
</comment>
<evidence type="ECO:0000313" key="10">
    <source>
        <dbReference type="Proteomes" id="UP000229314"/>
    </source>
</evidence>
<dbReference type="RefSeq" id="WP_099649742.1">
    <property type="nucleotide sequence ID" value="NZ_CAJGAB010000013.1"/>
</dbReference>
<keyword evidence="3 8" id="KW-0548">Nucleotidyltransferase</keyword>
<dbReference type="Proteomes" id="UP000229314">
    <property type="component" value="Chromosome"/>
</dbReference>
<feature type="binding site" evidence="8">
    <location>
        <position position="121"/>
    </location>
    <ligand>
        <name>ATP</name>
        <dbReference type="ChEBI" id="CHEBI:30616"/>
    </ligand>
</feature>
<dbReference type="Pfam" id="PF02696">
    <property type="entry name" value="SelO"/>
    <property type="match status" value="1"/>
</dbReference>
<evidence type="ECO:0000256" key="7">
    <source>
        <dbReference type="ARBA" id="ARBA00022842"/>
    </source>
</evidence>
<name>A0A2D2C3N7_9RHOB</name>
<dbReference type="GeneID" id="78899121"/>
<keyword evidence="4 8" id="KW-0479">Metal-binding</keyword>
<evidence type="ECO:0000313" key="9">
    <source>
        <dbReference type="EMBL" id="ATQ57120.1"/>
    </source>
</evidence>
<comment type="similarity">
    <text evidence="1 8">Belongs to the SELO family.</text>
</comment>
<dbReference type="EC" id="2.7.7.108" evidence="8"/>
<evidence type="ECO:0000256" key="5">
    <source>
        <dbReference type="ARBA" id="ARBA00022741"/>
    </source>
</evidence>
<keyword evidence="7 8" id="KW-0460">Magnesium</keyword>
<protein>
    <recommendedName>
        <fullName evidence="8">Protein nucleotidyltransferase YdiU</fullName>
        <ecNumber evidence="8">2.7.7.-</ecNumber>
    </recommendedName>
    <alternativeName>
        <fullName evidence="8">Protein adenylyltransferase YdiU</fullName>
        <ecNumber evidence="8">2.7.7.108</ecNumber>
    </alternativeName>
    <alternativeName>
        <fullName evidence="8">Protein uridylyltransferase YdiU</fullName>
        <ecNumber evidence="8">2.7.7.-</ecNumber>
    </alternativeName>
</protein>
<proteinExistence type="inferred from homology"/>
<feature type="binding site" evidence="8">
    <location>
        <position position="87"/>
    </location>
    <ligand>
        <name>ATP</name>
        <dbReference type="ChEBI" id="CHEBI:30616"/>
    </ligand>
</feature>
<feature type="binding site" evidence="8">
    <location>
        <position position="85"/>
    </location>
    <ligand>
        <name>ATP</name>
        <dbReference type="ChEBI" id="CHEBI:30616"/>
    </ligand>
</feature>
<feature type="binding site" evidence="8">
    <location>
        <position position="244"/>
    </location>
    <ligand>
        <name>Mg(2+)</name>
        <dbReference type="ChEBI" id="CHEBI:18420"/>
    </ligand>
</feature>
<dbReference type="GO" id="GO:0030145">
    <property type="term" value="F:manganese ion binding"/>
    <property type="evidence" value="ECO:0007669"/>
    <property type="project" value="UniProtKB-UniRule"/>
</dbReference>
<feature type="binding site" evidence="8">
    <location>
        <position position="120"/>
    </location>
    <ligand>
        <name>ATP</name>
        <dbReference type="ChEBI" id="CHEBI:30616"/>
    </ligand>
</feature>
<dbReference type="EC" id="2.7.7.-" evidence="8"/>
<dbReference type="GO" id="GO:0000287">
    <property type="term" value="F:magnesium ion binding"/>
    <property type="evidence" value="ECO:0007669"/>
    <property type="project" value="UniProtKB-UniRule"/>
</dbReference>
<evidence type="ECO:0000256" key="3">
    <source>
        <dbReference type="ARBA" id="ARBA00022695"/>
    </source>
</evidence>
<keyword evidence="8" id="KW-0464">Manganese</keyword>
<evidence type="ECO:0000256" key="2">
    <source>
        <dbReference type="ARBA" id="ARBA00022679"/>
    </source>
</evidence>
<feature type="binding site" evidence="8">
    <location>
        <position position="178"/>
    </location>
    <ligand>
        <name>ATP</name>
        <dbReference type="ChEBI" id="CHEBI:30616"/>
    </ligand>
</feature>
<comment type="catalytic activity">
    <reaction evidence="8">
        <text>L-histidyl-[protein] + UTP = N(tele)-(5'-uridylyl)-L-histidyl-[protein] + diphosphate</text>
        <dbReference type="Rhea" id="RHEA:83891"/>
        <dbReference type="Rhea" id="RHEA-COMP:9745"/>
        <dbReference type="Rhea" id="RHEA-COMP:20239"/>
        <dbReference type="ChEBI" id="CHEBI:29979"/>
        <dbReference type="ChEBI" id="CHEBI:33019"/>
        <dbReference type="ChEBI" id="CHEBI:46398"/>
        <dbReference type="ChEBI" id="CHEBI:233474"/>
    </reaction>
</comment>
<organism evidence="9 10">
    <name type="scientific">Paracoccus yeei</name>
    <dbReference type="NCBI Taxonomy" id="147645"/>
    <lineage>
        <taxon>Bacteria</taxon>
        <taxon>Pseudomonadati</taxon>
        <taxon>Pseudomonadota</taxon>
        <taxon>Alphaproteobacteria</taxon>
        <taxon>Rhodobacterales</taxon>
        <taxon>Paracoccaceae</taxon>
        <taxon>Paracoccus</taxon>
    </lineage>
</organism>
<feature type="binding site" evidence="8">
    <location>
        <position position="171"/>
    </location>
    <ligand>
        <name>ATP</name>
        <dbReference type="ChEBI" id="CHEBI:30616"/>
    </ligand>
</feature>
<accession>A0A2D2C3N7</accession>
<dbReference type="GO" id="GO:0070733">
    <property type="term" value="F:AMPylase activity"/>
    <property type="evidence" value="ECO:0007669"/>
    <property type="project" value="UniProtKB-EC"/>
</dbReference>
<feature type="active site" description="Proton acceptor" evidence="8">
    <location>
        <position position="243"/>
    </location>
</feature>
<comment type="cofactor">
    <cofactor evidence="8">
        <name>Mg(2+)</name>
        <dbReference type="ChEBI" id="CHEBI:18420"/>
    </cofactor>
    <cofactor evidence="8">
        <name>Mn(2+)</name>
        <dbReference type="ChEBI" id="CHEBI:29035"/>
    </cofactor>
</comment>
<comment type="catalytic activity">
    <reaction evidence="8">
        <text>L-tyrosyl-[protein] + UTP = O-(5'-uridylyl)-L-tyrosyl-[protein] + diphosphate</text>
        <dbReference type="Rhea" id="RHEA:83887"/>
        <dbReference type="Rhea" id="RHEA-COMP:10136"/>
        <dbReference type="Rhea" id="RHEA-COMP:20238"/>
        <dbReference type="ChEBI" id="CHEBI:33019"/>
        <dbReference type="ChEBI" id="CHEBI:46398"/>
        <dbReference type="ChEBI" id="CHEBI:46858"/>
        <dbReference type="ChEBI" id="CHEBI:90602"/>
    </reaction>
</comment>
<evidence type="ECO:0000256" key="4">
    <source>
        <dbReference type="ARBA" id="ARBA00022723"/>
    </source>
</evidence>
<keyword evidence="5 8" id="KW-0547">Nucleotide-binding</keyword>
<comment type="catalytic activity">
    <reaction evidence="8">
        <text>L-seryl-[protein] + ATP = 3-O-(5'-adenylyl)-L-seryl-[protein] + diphosphate</text>
        <dbReference type="Rhea" id="RHEA:58120"/>
        <dbReference type="Rhea" id="RHEA-COMP:9863"/>
        <dbReference type="Rhea" id="RHEA-COMP:15073"/>
        <dbReference type="ChEBI" id="CHEBI:29999"/>
        <dbReference type="ChEBI" id="CHEBI:30616"/>
        <dbReference type="ChEBI" id="CHEBI:33019"/>
        <dbReference type="ChEBI" id="CHEBI:142516"/>
        <dbReference type="EC" id="2.7.7.108"/>
    </reaction>
</comment>
<dbReference type="InterPro" id="IPR003846">
    <property type="entry name" value="SelO"/>
</dbReference>
<comment type="catalytic activity">
    <reaction evidence="8">
        <text>L-tyrosyl-[protein] + ATP = O-(5'-adenylyl)-L-tyrosyl-[protein] + diphosphate</text>
        <dbReference type="Rhea" id="RHEA:54288"/>
        <dbReference type="Rhea" id="RHEA-COMP:10136"/>
        <dbReference type="Rhea" id="RHEA-COMP:13846"/>
        <dbReference type="ChEBI" id="CHEBI:30616"/>
        <dbReference type="ChEBI" id="CHEBI:33019"/>
        <dbReference type="ChEBI" id="CHEBI:46858"/>
        <dbReference type="ChEBI" id="CHEBI:83624"/>
        <dbReference type="EC" id="2.7.7.108"/>
    </reaction>
</comment>
<dbReference type="GO" id="GO:0005524">
    <property type="term" value="F:ATP binding"/>
    <property type="evidence" value="ECO:0007669"/>
    <property type="project" value="UniProtKB-UniRule"/>
</dbReference>